<reference evidence="2 3" key="1">
    <citation type="journal article" date="2016" name="Nat. Commun.">
        <title>Thousands of microbial genomes shed light on interconnected biogeochemical processes in an aquifer system.</title>
        <authorList>
            <person name="Anantharaman K."/>
            <person name="Brown C.T."/>
            <person name="Hug L.A."/>
            <person name="Sharon I."/>
            <person name="Castelle C.J."/>
            <person name="Probst A.J."/>
            <person name="Thomas B.C."/>
            <person name="Singh A."/>
            <person name="Wilkins M.J."/>
            <person name="Karaoz U."/>
            <person name="Brodie E.L."/>
            <person name="Williams K.H."/>
            <person name="Hubbard S.S."/>
            <person name="Banfield J.F."/>
        </authorList>
    </citation>
    <scope>NUCLEOTIDE SEQUENCE [LARGE SCALE GENOMIC DNA]</scope>
</reference>
<comment type="caution">
    <text evidence="2">The sequence shown here is derived from an EMBL/GenBank/DDBJ whole genome shotgun (WGS) entry which is preliminary data.</text>
</comment>
<dbReference type="EMBL" id="MHLU01000030">
    <property type="protein sequence ID" value="OGZ20114.1"/>
    <property type="molecule type" value="Genomic_DNA"/>
</dbReference>
<gene>
    <name evidence="2" type="ORF">A2494_04065</name>
</gene>
<keyword evidence="1" id="KW-1133">Transmembrane helix</keyword>
<evidence type="ECO:0000313" key="3">
    <source>
        <dbReference type="Proteomes" id="UP000178106"/>
    </source>
</evidence>
<sequence>MRISFDIFLLLSLLVAPFVITATLAFVGLIFFPRYAEFVALALFAELTYRGGDMHVLGMLIPLTIVALLLFLFAEFLKAFIRTRMI</sequence>
<evidence type="ECO:0000256" key="1">
    <source>
        <dbReference type="SAM" id="Phobius"/>
    </source>
</evidence>
<name>A0A1G2E2P5_9BACT</name>
<dbReference type="Proteomes" id="UP000178106">
    <property type="component" value="Unassembled WGS sequence"/>
</dbReference>
<proteinExistence type="predicted"/>
<feature type="transmembrane region" description="Helical" evidence="1">
    <location>
        <begin position="56"/>
        <end position="77"/>
    </location>
</feature>
<organism evidence="2 3">
    <name type="scientific">Candidatus Lloydbacteria bacterium RIFOXYC12_FULL_46_25</name>
    <dbReference type="NCBI Taxonomy" id="1798670"/>
    <lineage>
        <taxon>Bacteria</taxon>
        <taxon>Candidatus Lloydiibacteriota</taxon>
    </lineage>
</organism>
<protein>
    <submittedName>
        <fullName evidence="2">Uncharacterized protein</fullName>
    </submittedName>
</protein>
<keyword evidence="1" id="KW-0812">Transmembrane</keyword>
<evidence type="ECO:0000313" key="2">
    <source>
        <dbReference type="EMBL" id="OGZ20114.1"/>
    </source>
</evidence>
<dbReference type="AlphaFoldDB" id="A0A1G2E2P5"/>
<accession>A0A1G2E2P5</accession>
<keyword evidence="1" id="KW-0472">Membrane</keyword>
<feature type="transmembrane region" description="Helical" evidence="1">
    <location>
        <begin position="7"/>
        <end position="36"/>
    </location>
</feature>